<keyword evidence="4" id="KW-1185">Reference proteome</keyword>
<dbReference type="InterPro" id="IPR006683">
    <property type="entry name" value="Thioestr_dom"/>
</dbReference>
<dbReference type="RefSeq" id="XP_016226318.1">
    <property type="nucleotide sequence ID" value="XM_016366800.1"/>
</dbReference>
<dbReference type="Proteomes" id="UP000054302">
    <property type="component" value="Unassembled WGS sequence"/>
</dbReference>
<organism evidence="3 4">
    <name type="scientific">Exophiala mesophila</name>
    <name type="common">Black yeast-like fungus</name>
    <dbReference type="NCBI Taxonomy" id="212818"/>
    <lineage>
        <taxon>Eukaryota</taxon>
        <taxon>Fungi</taxon>
        <taxon>Dikarya</taxon>
        <taxon>Ascomycota</taxon>
        <taxon>Pezizomycotina</taxon>
        <taxon>Eurotiomycetes</taxon>
        <taxon>Chaetothyriomycetidae</taxon>
        <taxon>Chaetothyriales</taxon>
        <taxon>Herpotrichiellaceae</taxon>
        <taxon>Exophiala</taxon>
    </lineage>
</organism>
<name>A0A0D1ZLC3_EXOME</name>
<feature type="compositionally biased region" description="Polar residues" evidence="1">
    <location>
        <begin position="42"/>
        <end position="55"/>
    </location>
</feature>
<gene>
    <name evidence="3" type="ORF">PV10_02477</name>
</gene>
<sequence length="287" mass="31892">MPLVFLYREPRFAGNTATPSTWAGTTFYRNSPRSQRSSSSPVTPNISNIDSASTPLDTHLQRTVPATMAEQGDYIDRFITAHRVPEDGRKHFQSIEWTNSFLTNPNYRAIPTFARVLKSSGEDYFFSRTISSPSTIPYMITLQAADFPKIPISPKGTVKGKSDPKDVTPVPKIPDCVTLMALGRPGLDGHPQVIHGGMACAILDETMGYCIMLHQHHSGGRDSLYTVNLNINFRRPVPTPGQVFVRCWVVGREGRKWLSRGQICDKDGQVLTEAEGTWVVVKGEEKL</sequence>
<dbReference type="PANTHER" id="PTHR47260:SF3">
    <property type="entry name" value="THIOESTERASE FAMILY PROTEIN (AFU_ORTHOLOGUE AFUA_7G03960)"/>
    <property type="match status" value="1"/>
</dbReference>
<proteinExistence type="predicted"/>
<feature type="domain" description="Thioesterase" evidence="2">
    <location>
        <begin position="193"/>
        <end position="270"/>
    </location>
</feature>
<protein>
    <recommendedName>
        <fullName evidence="2">Thioesterase domain-containing protein</fullName>
    </recommendedName>
</protein>
<accession>A0A0D1ZLC3</accession>
<dbReference type="PANTHER" id="PTHR47260">
    <property type="entry name" value="UPF0644 PROTEIN PB2B4.06"/>
    <property type="match status" value="1"/>
</dbReference>
<dbReference type="AlphaFoldDB" id="A0A0D1ZLC3"/>
<dbReference type="Pfam" id="PF03061">
    <property type="entry name" value="4HBT"/>
    <property type="match status" value="1"/>
</dbReference>
<feature type="compositionally biased region" description="Low complexity" evidence="1">
    <location>
        <begin position="31"/>
        <end position="41"/>
    </location>
</feature>
<evidence type="ECO:0000313" key="4">
    <source>
        <dbReference type="Proteomes" id="UP000054302"/>
    </source>
</evidence>
<dbReference type="GeneID" id="27320322"/>
<dbReference type="OMA" id="RTISWCA"/>
<dbReference type="InterPro" id="IPR029069">
    <property type="entry name" value="HotDog_dom_sf"/>
</dbReference>
<reference evidence="3 4" key="1">
    <citation type="submission" date="2015-01" db="EMBL/GenBank/DDBJ databases">
        <title>The Genome Sequence of Exophiala mesophila CBS40295.</title>
        <authorList>
            <consortium name="The Broad Institute Genomics Platform"/>
            <person name="Cuomo C."/>
            <person name="de Hoog S."/>
            <person name="Gorbushina A."/>
            <person name="Stielow B."/>
            <person name="Teixiera M."/>
            <person name="Abouelleil A."/>
            <person name="Chapman S.B."/>
            <person name="Priest M."/>
            <person name="Young S.K."/>
            <person name="Wortman J."/>
            <person name="Nusbaum C."/>
            <person name="Birren B."/>
        </authorList>
    </citation>
    <scope>NUCLEOTIDE SEQUENCE [LARGE SCALE GENOMIC DNA]</scope>
    <source>
        <strain evidence="3 4">CBS 40295</strain>
    </source>
</reference>
<dbReference type="SUPFAM" id="SSF54637">
    <property type="entry name" value="Thioesterase/thiol ester dehydrase-isomerase"/>
    <property type="match status" value="1"/>
</dbReference>
<dbReference type="HOGENOM" id="CLU_052827_4_0_1"/>
<evidence type="ECO:0000313" key="3">
    <source>
        <dbReference type="EMBL" id="KIV94744.1"/>
    </source>
</evidence>
<dbReference type="VEuPathDB" id="FungiDB:PV10_02477"/>
<evidence type="ECO:0000256" key="1">
    <source>
        <dbReference type="SAM" id="MobiDB-lite"/>
    </source>
</evidence>
<dbReference type="Gene3D" id="3.10.129.10">
    <property type="entry name" value="Hotdog Thioesterase"/>
    <property type="match status" value="1"/>
</dbReference>
<dbReference type="EMBL" id="KN847521">
    <property type="protein sequence ID" value="KIV94744.1"/>
    <property type="molecule type" value="Genomic_DNA"/>
</dbReference>
<dbReference type="OrthoDB" id="506431at2759"/>
<dbReference type="InterPro" id="IPR052061">
    <property type="entry name" value="PTE-AB_protein"/>
</dbReference>
<evidence type="ECO:0000259" key="2">
    <source>
        <dbReference type="Pfam" id="PF03061"/>
    </source>
</evidence>
<dbReference type="CDD" id="cd03443">
    <property type="entry name" value="PaaI_thioesterase"/>
    <property type="match status" value="1"/>
</dbReference>
<feature type="region of interest" description="Disordered" evidence="1">
    <location>
        <begin position="27"/>
        <end position="55"/>
    </location>
</feature>